<organism evidence="3 4">
    <name type="scientific">Thermogemmatispora tikiterensis</name>
    <dbReference type="NCBI Taxonomy" id="1825093"/>
    <lineage>
        <taxon>Bacteria</taxon>
        <taxon>Bacillati</taxon>
        <taxon>Chloroflexota</taxon>
        <taxon>Ktedonobacteria</taxon>
        <taxon>Thermogemmatisporales</taxon>
        <taxon>Thermogemmatisporaceae</taxon>
        <taxon>Thermogemmatispora</taxon>
    </lineage>
</organism>
<dbReference type="OrthoDB" id="9811006at2"/>
<sequence length="180" mass="19809">MTWQIDPAHSRVAFAVRHMMVSTVRGSFKVFSGEVEYDEQNPANSKITAQAEAASIDTGQADRDQHLRSADFFDVEKYPTITFVSTRIEPLGGNQYRVTGDLTMHGVTRPVTFTGEFNGPIVDAFGLRRAGILASTTISRKDFGLTWNRAIESGGVIVDDQVKIEIELEITEKVPATSNA</sequence>
<comment type="similarity">
    <text evidence="1">Belongs to the UPF0312 family.</text>
</comment>
<reference evidence="3 4" key="1">
    <citation type="submission" date="2016-08" db="EMBL/GenBank/DDBJ databases">
        <title>Analysis of Carbohydrate Active Enzymes in Thermogemmatispora T81 Reveals Carbohydrate Degradation Ability.</title>
        <authorList>
            <person name="Tomazini A."/>
            <person name="Lal S."/>
            <person name="Stott M."/>
            <person name="Henrissat B."/>
            <person name="Polikarpov I."/>
            <person name="Sparling R."/>
            <person name="Levin D.B."/>
        </authorList>
    </citation>
    <scope>NUCLEOTIDE SEQUENCE [LARGE SCALE GENOMIC DNA]</scope>
    <source>
        <strain evidence="3 4">T81</strain>
    </source>
</reference>
<dbReference type="SUPFAM" id="SSF101874">
    <property type="entry name" value="YceI-like"/>
    <property type="match status" value="1"/>
</dbReference>
<comment type="caution">
    <text evidence="3">The sequence shown here is derived from an EMBL/GenBank/DDBJ whole genome shotgun (WGS) entry which is preliminary data.</text>
</comment>
<dbReference type="PANTHER" id="PTHR34406:SF1">
    <property type="entry name" value="PROTEIN YCEI"/>
    <property type="match status" value="1"/>
</dbReference>
<dbReference type="Proteomes" id="UP000248706">
    <property type="component" value="Unassembled WGS sequence"/>
</dbReference>
<dbReference type="InterPro" id="IPR036761">
    <property type="entry name" value="TTHA0802/YceI-like_sf"/>
</dbReference>
<proteinExistence type="inferred from homology"/>
<evidence type="ECO:0000256" key="1">
    <source>
        <dbReference type="ARBA" id="ARBA00008812"/>
    </source>
</evidence>
<evidence type="ECO:0000313" key="3">
    <source>
        <dbReference type="EMBL" id="RAQ95462.1"/>
    </source>
</evidence>
<gene>
    <name evidence="3" type="ORF">A4R35_07935</name>
</gene>
<dbReference type="RefSeq" id="WP_112428207.1">
    <property type="nucleotide sequence ID" value="NZ_MCIF01000002.1"/>
</dbReference>
<dbReference type="Gene3D" id="2.40.128.110">
    <property type="entry name" value="Lipid/polyisoprenoid-binding, YceI-like"/>
    <property type="match status" value="1"/>
</dbReference>
<accession>A0A328VH84</accession>
<name>A0A328VH84_9CHLR</name>
<dbReference type="AlphaFoldDB" id="A0A328VH84"/>
<dbReference type="Pfam" id="PF04264">
    <property type="entry name" value="YceI"/>
    <property type="match status" value="1"/>
</dbReference>
<dbReference type="InterPro" id="IPR007372">
    <property type="entry name" value="Lipid/polyisoprenoid-bd_YceI"/>
</dbReference>
<evidence type="ECO:0000259" key="2">
    <source>
        <dbReference type="SMART" id="SM00867"/>
    </source>
</evidence>
<feature type="domain" description="Lipid/polyisoprenoid-binding YceI-like" evidence="2">
    <location>
        <begin position="2"/>
        <end position="171"/>
    </location>
</feature>
<dbReference type="EMBL" id="MCIF01000002">
    <property type="protein sequence ID" value="RAQ95462.1"/>
    <property type="molecule type" value="Genomic_DNA"/>
</dbReference>
<evidence type="ECO:0000313" key="4">
    <source>
        <dbReference type="Proteomes" id="UP000248706"/>
    </source>
</evidence>
<dbReference type="SMART" id="SM00867">
    <property type="entry name" value="YceI"/>
    <property type="match status" value="1"/>
</dbReference>
<protein>
    <recommendedName>
        <fullName evidence="2">Lipid/polyisoprenoid-binding YceI-like domain-containing protein</fullName>
    </recommendedName>
</protein>
<keyword evidence="4" id="KW-1185">Reference proteome</keyword>
<dbReference type="PANTHER" id="PTHR34406">
    <property type="entry name" value="PROTEIN YCEI"/>
    <property type="match status" value="1"/>
</dbReference>